<evidence type="ECO:0000259" key="1">
    <source>
        <dbReference type="Pfam" id="PF05368"/>
    </source>
</evidence>
<proteinExistence type="predicted"/>
<dbReference type="PANTHER" id="PTHR43162:SF1">
    <property type="entry name" value="PRESTALK A DIFFERENTIATION PROTEIN A"/>
    <property type="match status" value="1"/>
</dbReference>
<protein>
    <submittedName>
        <fullName evidence="2">NAD(P)H-binding protein</fullName>
    </submittedName>
</protein>
<dbReference type="EMBL" id="JBHSQN010000008">
    <property type="protein sequence ID" value="MFC6011993.1"/>
    <property type="molecule type" value="Genomic_DNA"/>
</dbReference>
<dbReference type="PANTHER" id="PTHR43162">
    <property type="match status" value="1"/>
</dbReference>
<dbReference type="InterPro" id="IPR008030">
    <property type="entry name" value="NmrA-like"/>
</dbReference>
<evidence type="ECO:0000313" key="2">
    <source>
        <dbReference type="EMBL" id="MFC6011993.1"/>
    </source>
</evidence>
<dbReference type="Proteomes" id="UP001596223">
    <property type="component" value="Unassembled WGS sequence"/>
</dbReference>
<sequence>MPETILVTGATGTVGRHLVRELVAAGVRPRALVRDQARGRELFGSDVDLAVGDFTDPATVRAAMTDVHRLFLACGNTADQVESECAAIDAARATGIRRVVKLSARGADRAAKPTFWRRHAAVEAHLAASELPATVLRPSFYMSNLFAAATPLRDHGVLPAPVGTAAIAMIDPADIAAVAAALLLAATIEPGTVELTGPDSLTYHHAAHHLTTLTGRPITYTDIPPEAAAQAMIADGIPAPAADQILEIFAALRHHAHTPTNNQVQHWTGRPARTLMDFLETHAAVFAPHRPGARDRDVLGV</sequence>
<organism evidence="2 3">
    <name type="scientific">Nocardia lasii</name>
    <dbReference type="NCBI Taxonomy" id="1616107"/>
    <lineage>
        <taxon>Bacteria</taxon>
        <taxon>Bacillati</taxon>
        <taxon>Actinomycetota</taxon>
        <taxon>Actinomycetes</taxon>
        <taxon>Mycobacteriales</taxon>
        <taxon>Nocardiaceae</taxon>
        <taxon>Nocardia</taxon>
    </lineage>
</organism>
<dbReference type="Pfam" id="PF05368">
    <property type="entry name" value="NmrA"/>
    <property type="match status" value="1"/>
</dbReference>
<evidence type="ECO:0000313" key="3">
    <source>
        <dbReference type="Proteomes" id="UP001596223"/>
    </source>
</evidence>
<reference evidence="3" key="1">
    <citation type="journal article" date="2019" name="Int. J. Syst. Evol. Microbiol.">
        <title>The Global Catalogue of Microorganisms (GCM) 10K type strain sequencing project: providing services to taxonomists for standard genome sequencing and annotation.</title>
        <authorList>
            <consortium name="The Broad Institute Genomics Platform"/>
            <consortium name="The Broad Institute Genome Sequencing Center for Infectious Disease"/>
            <person name="Wu L."/>
            <person name="Ma J."/>
        </authorList>
    </citation>
    <scope>NUCLEOTIDE SEQUENCE [LARGE SCALE GENOMIC DNA]</scope>
    <source>
        <strain evidence="3">CCUG 36956</strain>
    </source>
</reference>
<name>A0ABW1JU52_9NOCA</name>
<feature type="domain" description="NmrA-like" evidence="1">
    <location>
        <begin position="3"/>
        <end position="257"/>
    </location>
</feature>
<dbReference type="Gene3D" id="3.90.25.10">
    <property type="entry name" value="UDP-galactose 4-epimerase, domain 1"/>
    <property type="match status" value="1"/>
</dbReference>
<comment type="caution">
    <text evidence="2">The sequence shown here is derived from an EMBL/GenBank/DDBJ whole genome shotgun (WGS) entry which is preliminary data.</text>
</comment>
<dbReference type="InterPro" id="IPR051604">
    <property type="entry name" value="Ergot_Alk_Oxidoreductase"/>
</dbReference>
<dbReference type="Gene3D" id="3.40.50.720">
    <property type="entry name" value="NAD(P)-binding Rossmann-like Domain"/>
    <property type="match status" value="1"/>
</dbReference>
<accession>A0ABW1JU52</accession>
<gene>
    <name evidence="2" type="ORF">ACFP3H_13125</name>
</gene>
<dbReference type="SUPFAM" id="SSF51735">
    <property type="entry name" value="NAD(P)-binding Rossmann-fold domains"/>
    <property type="match status" value="1"/>
</dbReference>
<dbReference type="InterPro" id="IPR036291">
    <property type="entry name" value="NAD(P)-bd_dom_sf"/>
</dbReference>
<keyword evidence="3" id="KW-1185">Reference proteome</keyword>
<dbReference type="RefSeq" id="WP_378604717.1">
    <property type="nucleotide sequence ID" value="NZ_JBHSQN010000008.1"/>
</dbReference>